<keyword evidence="2 3" id="KW-0040">ANK repeat</keyword>
<evidence type="ECO:0000256" key="1">
    <source>
        <dbReference type="ARBA" id="ARBA00022737"/>
    </source>
</evidence>
<dbReference type="PRINTS" id="PR01415">
    <property type="entry name" value="ANKYRIN"/>
</dbReference>
<dbReference type="PROSITE" id="PS50297">
    <property type="entry name" value="ANK_REP_REGION"/>
    <property type="match status" value="3"/>
</dbReference>
<dbReference type="Gene3D" id="1.25.40.20">
    <property type="entry name" value="Ankyrin repeat-containing domain"/>
    <property type="match status" value="2"/>
</dbReference>
<dbReference type="SUPFAM" id="SSF48403">
    <property type="entry name" value="Ankyrin repeat"/>
    <property type="match status" value="1"/>
</dbReference>
<dbReference type="Pfam" id="PF12796">
    <property type="entry name" value="Ank_2"/>
    <property type="match status" value="2"/>
</dbReference>
<feature type="repeat" description="ANK" evidence="3">
    <location>
        <begin position="57"/>
        <end position="89"/>
    </location>
</feature>
<dbReference type="EMBL" id="HBHK01010576">
    <property type="protein sequence ID" value="CAD9679603.1"/>
    <property type="molecule type" value="Transcribed_RNA"/>
</dbReference>
<reference evidence="4" key="1">
    <citation type="submission" date="2021-01" db="EMBL/GenBank/DDBJ databases">
        <authorList>
            <person name="Corre E."/>
            <person name="Pelletier E."/>
            <person name="Niang G."/>
            <person name="Scheremetjew M."/>
            <person name="Finn R."/>
            <person name="Kale V."/>
            <person name="Holt S."/>
            <person name="Cochrane G."/>
            <person name="Meng A."/>
            <person name="Brown T."/>
            <person name="Cohen L."/>
        </authorList>
    </citation>
    <scope>NUCLEOTIDE SEQUENCE</scope>
    <source>
        <strain evidence="4">NY070348D</strain>
    </source>
</reference>
<evidence type="ECO:0000256" key="3">
    <source>
        <dbReference type="PROSITE-ProRule" id="PRU00023"/>
    </source>
</evidence>
<accession>A0A7S2RSK9</accession>
<dbReference type="GO" id="GO:0003723">
    <property type="term" value="F:RNA binding"/>
    <property type="evidence" value="ECO:0007669"/>
    <property type="project" value="TreeGrafter"/>
</dbReference>
<organism evidence="4">
    <name type="scientific">Mucochytrium quahogii</name>
    <dbReference type="NCBI Taxonomy" id="96639"/>
    <lineage>
        <taxon>Eukaryota</taxon>
        <taxon>Sar</taxon>
        <taxon>Stramenopiles</taxon>
        <taxon>Bigyra</taxon>
        <taxon>Labyrinthulomycetes</taxon>
        <taxon>Thraustochytrida</taxon>
        <taxon>Thraustochytriidae</taxon>
        <taxon>Mucochytrium</taxon>
    </lineage>
</organism>
<dbReference type="SMART" id="SM00248">
    <property type="entry name" value="ANK"/>
    <property type="match status" value="5"/>
</dbReference>
<dbReference type="Pfam" id="PF00023">
    <property type="entry name" value="Ank"/>
    <property type="match status" value="1"/>
</dbReference>
<dbReference type="GO" id="GO:0006396">
    <property type="term" value="P:RNA processing"/>
    <property type="evidence" value="ECO:0007669"/>
    <property type="project" value="TreeGrafter"/>
</dbReference>
<keyword evidence="1" id="KW-0677">Repeat</keyword>
<gene>
    <name evidence="4" type="ORF">QSP1433_LOCUS6614</name>
</gene>
<dbReference type="PANTHER" id="PTHR24141">
    <property type="entry name" value="2-5A-DEPENDENT RIBONUCLEASE"/>
    <property type="match status" value="1"/>
</dbReference>
<dbReference type="AlphaFoldDB" id="A0A7S2RSK9"/>
<evidence type="ECO:0000256" key="2">
    <source>
        <dbReference type="ARBA" id="ARBA00023043"/>
    </source>
</evidence>
<dbReference type="InterPro" id="IPR036770">
    <property type="entry name" value="Ankyrin_rpt-contain_sf"/>
</dbReference>
<feature type="repeat" description="ANK" evidence="3">
    <location>
        <begin position="126"/>
        <end position="158"/>
    </location>
</feature>
<dbReference type="InterPro" id="IPR002110">
    <property type="entry name" value="Ankyrin_rpt"/>
</dbReference>
<sequence>MGVVEDLDPVARCLQELGVEVDAKSLAKVSTLHRAVVLGTLTKFGDYREFVNDTDAYGLTPLHYATLLGNVEAVRDLVELGADPNVRDNTKNGFSSLHVAAKRGNIEITTAFLRIPTIKLDLKASKNGTALHLCTRQGHVSVAKLLIDAGSDVNAVDSKGRCPHHLIGESLCFEECESFVNILCDEKNVNLPDASGRTPVQYACMFGNRPLVDILLKKGADVNAVDKRGLNVIHYAIMGLTVGVDSGVGSCLASILSKDPKLDVDKRSRAPTPFQALETLLSSRQWRKGEDTALRVGYGQLKKHAEKFHADAIAAELLSEEQQKRKSRGK</sequence>
<evidence type="ECO:0000313" key="4">
    <source>
        <dbReference type="EMBL" id="CAD9679603.1"/>
    </source>
</evidence>
<dbReference type="PROSITE" id="PS50088">
    <property type="entry name" value="ANK_REPEAT"/>
    <property type="match status" value="3"/>
</dbReference>
<name>A0A7S2RSK9_9STRA</name>
<feature type="repeat" description="ANK" evidence="3">
    <location>
        <begin position="195"/>
        <end position="227"/>
    </location>
</feature>
<proteinExistence type="predicted"/>
<protein>
    <submittedName>
        <fullName evidence="4">Uncharacterized protein</fullName>
    </submittedName>
</protein>
<dbReference type="GO" id="GO:0004540">
    <property type="term" value="F:RNA nuclease activity"/>
    <property type="evidence" value="ECO:0007669"/>
    <property type="project" value="TreeGrafter"/>
</dbReference>
<dbReference type="PANTHER" id="PTHR24141:SF1">
    <property type="entry name" value="2-5A-DEPENDENT RIBONUCLEASE"/>
    <property type="match status" value="1"/>
</dbReference>